<dbReference type="Proteomes" id="UP000547209">
    <property type="component" value="Unassembled WGS sequence"/>
</dbReference>
<keyword evidence="3" id="KW-1185">Reference proteome</keyword>
<feature type="domain" description="SLH" evidence="1">
    <location>
        <begin position="1"/>
        <end position="41"/>
    </location>
</feature>
<dbReference type="AlphaFoldDB" id="A0A7X0RY11"/>
<dbReference type="InterPro" id="IPR051465">
    <property type="entry name" value="Cell_Envelope_Struct_Comp"/>
</dbReference>
<evidence type="ECO:0000313" key="2">
    <source>
        <dbReference type="EMBL" id="MBB6674566.1"/>
    </source>
</evidence>
<gene>
    <name evidence="2" type="ORF">H7C19_28180</name>
</gene>
<dbReference type="RefSeq" id="WP_185672431.1">
    <property type="nucleotide sequence ID" value="NZ_JACJVP010000048.1"/>
</dbReference>
<evidence type="ECO:0000259" key="1">
    <source>
        <dbReference type="PROSITE" id="PS51272"/>
    </source>
</evidence>
<proteinExistence type="predicted"/>
<reference evidence="2 3" key="1">
    <citation type="submission" date="2020-08" db="EMBL/GenBank/DDBJ databases">
        <title>Cohnella phylogeny.</title>
        <authorList>
            <person name="Dunlap C."/>
        </authorList>
    </citation>
    <scope>NUCLEOTIDE SEQUENCE [LARGE SCALE GENOMIC DNA]</scope>
    <source>
        <strain evidence="2 3">DSM 28246</strain>
    </source>
</reference>
<accession>A0A7X0RY11</accession>
<evidence type="ECO:0000313" key="3">
    <source>
        <dbReference type="Proteomes" id="UP000547209"/>
    </source>
</evidence>
<comment type="caution">
    <text evidence="2">The sequence shown here is derived from an EMBL/GenBank/DDBJ whole genome shotgun (WGS) entry which is preliminary data.</text>
</comment>
<dbReference type="PANTHER" id="PTHR43308:SF5">
    <property type="entry name" value="S-LAYER PROTEIN _ PEPTIDOGLYCAN ENDO-BETA-N-ACETYLGLUCOSAMINIDASE"/>
    <property type="match status" value="1"/>
</dbReference>
<dbReference type="Pfam" id="PF00395">
    <property type="entry name" value="SLH"/>
    <property type="match status" value="2"/>
</dbReference>
<dbReference type="EMBL" id="JACJVP010000048">
    <property type="protein sequence ID" value="MBB6674566.1"/>
    <property type="molecule type" value="Genomic_DNA"/>
</dbReference>
<dbReference type="PANTHER" id="PTHR43308">
    <property type="entry name" value="OUTER MEMBRANE PROTEIN ALPHA-RELATED"/>
    <property type="match status" value="1"/>
</dbReference>
<dbReference type="PROSITE" id="PS51272">
    <property type="entry name" value="SLH"/>
    <property type="match status" value="2"/>
</dbReference>
<name>A0A7X0RY11_9BACL</name>
<feature type="domain" description="SLH" evidence="1">
    <location>
        <begin position="42"/>
        <end position="103"/>
    </location>
</feature>
<dbReference type="InterPro" id="IPR001119">
    <property type="entry name" value="SLH_dom"/>
</dbReference>
<protein>
    <submittedName>
        <fullName evidence="2">S-layer homology domain-containing protein</fullName>
    </submittedName>
</protein>
<sequence length="103" mass="10998">MSNSSIVTGYPDGTFKPNDRVSRAEFAVMLMYMLKPQTEGTALTLTDTSKIGAWAKKAVAQAVQAGIISGYPDGSFRPDADITRAEMAVMIARALPEGRLQSG</sequence>
<organism evidence="2 3">
    <name type="scientific">Cohnella nanjingensis</name>
    <dbReference type="NCBI Taxonomy" id="1387779"/>
    <lineage>
        <taxon>Bacteria</taxon>
        <taxon>Bacillati</taxon>
        <taxon>Bacillota</taxon>
        <taxon>Bacilli</taxon>
        <taxon>Bacillales</taxon>
        <taxon>Paenibacillaceae</taxon>
        <taxon>Cohnella</taxon>
    </lineage>
</organism>